<evidence type="ECO:0000313" key="2">
    <source>
        <dbReference type="Proteomes" id="UP000547976"/>
    </source>
</evidence>
<dbReference type="OrthoDB" id="10497545at2759"/>
<keyword evidence="2" id="KW-1185">Reference proteome</keyword>
<gene>
    <name evidence="1" type="ORF">FSUBG_13913</name>
</gene>
<dbReference type="AlphaFoldDB" id="A0A8H5KNB0"/>
<name>A0A8H5KNB0_GIBSU</name>
<dbReference type="GeneID" id="59313572"/>
<proteinExistence type="predicted"/>
<dbReference type="Proteomes" id="UP000547976">
    <property type="component" value="Unassembled WGS sequence"/>
</dbReference>
<accession>A0A8H5KNB0</accession>
<evidence type="ECO:0000313" key="1">
    <source>
        <dbReference type="EMBL" id="KAF5575446.1"/>
    </source>
</evidence>
<dbReference type="RefSeq" id="XP_036530621.1">
    <property type="nucleotide sequence ID" value="XM_036678854.1"/>
</dbReference>
<reference evidence="1 2" key="1">
    <citation type="submission" date="2020-05" db="EMBL/GenBank/DDBJ databases">
        <title>Identification and distribution of gene clusters putatively required for synthesis of sphingolipid metabolism inhibitors in phylogenetically diverse species of the filamentous fungus Fusarium.</title>
        <authorList>
            <person name="Kim H.-S."/>
            <person name="Busman M."/>
            <person name="Brown D.W."/>
            <person name="Divon H."/>
            <person name="Uhlig S."/>
            <person name="Proctor R.H."/>
        </authorList>
    </citation>
    <scope>NUCLEOTIDE SEQUENCE [LARGE SCALE GENOMIC DNA]</scope>
    <source>
        <strain evidence="1 2">NRRL 66333</strain>
    </source>
</reference>
<organism evidence="1 2">
    <name type="scientific">Gibberella subglutinans</name>
    <name type="common">Fusarium subglutinans</name>
    <dbReference type="NCBI Taxonomy" id="42677"/>
    <lineage>
        <taxon>Eukaryota</taxon>
        <taxon>Fungi</taxon>
        <taxon>Dikarya</taxon>
        <taxon>Ascomycota</taxon>
        <taxon>Pezizomycotina</taxon>
        <taxon>Sordariomycetes</taxon>
        <taxon>Hypocreomycetidae</taxon>
        <taxon>Hypocreales</taxon>
        <taxon>Nectriaceae</taxon>
        <taxon>Fusarium</taxon>
        <taxon>Fusarium fujikuroi species complex</taxon>
    </lineage>
</organism>
<comment type="caution">
    <text evidence="1">The sequence shown here is derived from an EMBL/GenBank/DDBJ whole genome shotgun (WGS) entry which is preliminary data.</text>
</comment>
<sequence length="218" mass="23071">MGPRQTHKYDMIPKMQARYKEARYLVPKVAKLIGPAVTEPALRIAVDSQASDNAPKTYPTMPPTEDALGSPIHPLVDGLLKSVHNQEEQEDFFGFLSGIANTAANVVSTDAPIISAVGSIADAVGSIADAIGGGAEDSFEPDSGDLAPHVEVLCHRAFLGDAALYALMSVPTKDIQEEGFFGDLVNTVKNIGSTVIKVAPTVIKTITPIVQNLGSRHL</sequence>
<protein>
    <submittedName>
        <fullName evidence="1">Glutamyl endopeptidase</fullName>
    </submittedName>
</protein>
<dbReference type="EMBL" id="JAAOAV010000426">
    <property type="protein sequence ID" value="KAF5575446.1"/>
    <property type="molecule type" value="Genomic_DNA"/>
</dbReference>